<dbReference type="InterPro" id="IPR005119">
    <property type="entry name" value="LysR_subst-bd"/>
</dbReference>
<evidence type="ECO:0000256" key="2">
    <source>
        <dbReference type="ARBA" id="ARBA00023015"/>
    </source>
</evidence>
<dbReference type="SUPFAM" id="SSF46785">
    <property type="entry name" value="Winged helix' DNA-binding domain"/>
    <property type="match status" value="1"/>
</dbReference>
<dbReference type="Pfam" id="PF03466">
    <property type="entry name" value="LysR_substrate"/>
    <property type="match status" value="1"/>
</dbReference>
<dbReference type="InterPro" id="IPR036390">
    <property type="entry name" value="WH_DNA-bd_sf"/>
</dbReference>
<reference evidence="6 7" key="1">
    <citation type="submission" date="2021-12" db="EMBL/GenBank/DDBJ databases">
        <title>Discovery of the Pendulisporaceae a myxobacterial family with distinct sporulation behavior and unique specialized metabolism.</title>
        <authorList>
            <person name="Garcia R."/>
            <person name="Popoff A."/>
            <person name="Bader C.D."/>
            <person name="Loehr J."/>
            <person name="Walesch S."/>
            <person name="Walt C."/>
            <person name="Boldt J."/>
            <person name="Bunk B."/>
            <person name="Haeckl F.J.F.P.J."/>
            <person name="Gunesch A.P."/>
            <person name="Birkelbach J."/>
            <person name="Nuebel U."/>
            <person name="Pietschmann T."/>
            <person name="Bach T."/>
            <person name="Mueller R."/>
        </authorList>
    </citation>
    <scope>NUCLEOTIDE SEQUENCE [LARGE SCALE GENOMIC DNA]</scope>
    <source>
        <strain evidence="6 7">MSr12523</strain>
    </source>
</reference>
<keyword evidence="7" id="KW-1185">Reference proteome</keyword>
<keyword evidence="3" id="KW-0238">DNA-binding</keyword>
<feature type="domain" description="HTH lysR-type" evidence="5">
    <location>
        <begin position="6"/>
        <end position="63"/>
    </location>
</feature>
<name>A0ABZ2JV26_9BACT</name>
<sequence length="312" mass="34857">MDTKRLDLNLLVTLEALLVEQNVTKAAARLHLSQPAVSAQLSRLRDVFEDPLLIPAHRGMTPTARGLELLDPLRHALDQVRAIVATERTFHPAKAKLTITIACTDYVQAAVVMPLVMDLRRKAPGVRVAVRHLDLDQLEAQMARGDVDLALMTPQVAPPSLRTRHLFDERYVLIGRRNHPGLRHGITLDEFARLEHVIVSLRGGAFVTPVDDTLTALGRSRHVVFSAASFLFVPEIVAQSDFVALVPERLVRDRIDRLKIVEFPPAEGFAVGMVWHERTQGHTGHRWIRDAIIAVVNGRTQARRPRGRARPS</sequence>
<proteinExistence type="inferred from homology"/>
<dbReference type="EMBL" id="CP089982">
    <property type="protein sequence ID" value="WXA90316.1"/>
    <property type="molecule type" value="Genomic_DNA"/>
</dbReference>
<keyword evidence="4" id="KW-0804">Transcription</keyword>
<dbReference type="Gene3D" id="1.10.10.10">
    <property type="entry name" value="Winged helix-like DNA-binding domain superfamily/Winged helix DNA-binding domain"/>
    <property type="match status" value="1"/>
</dbReference>
<evidence type="ECO:0000313" key="6">
    <source>
        <dbReference type="EMBL" id="WXA90316.1"/>
    </source>
</evidence>
<evidence type="ECO:0000313" key="7">
    <source>
        <dbReference type="Proteomes" id="UP001379533"/>
    </source>
</evidence>
<protein>
    <submittedName>
        <fullName evidence="6">LysR substrate-binding domain-containing protein</fullName>
    </submittedName>
</protein>
<dbReference type="Proteomes" id="UP001379533">
    <property type="component" value="Chromosome"/>
</dbReference>
<dbReference type="PROSITE" id="PS50931">
    <property type="entry name" value="HTH_LYSR"/>
    <property type="match status" value="1"/>
</dbReference>
<dbReference type="PRINTS" id="PR00039">
    <property type="entry name" value="HTHLYSR"/>
</dbReference>
<evidence type="ECO:0000256" key="1">
    <source>
        <dbReference type="ARBA" id="ARBA00009437"/>
    </source>
</evidence>
<dbReference type="SUPFAM" id="SSF53850">
    <property type="entry name" value="Periplasmic binding protein-like II"/>
    <property type="match status" value="1"/>
</dbReference>
<accession>A0ABZ2JV26</accession>
<evidence type="ECO:0000259" key="5">
    <source>
        <dbReference type="PROSITE" id="PS50931"/>
    </source>
</evidence>
<dbReference type="Pfam" id="PF00126">
    <property type="entry name" value="HTH_1"/>
    <property type="match status" value="1"/>
</dbReference>
<organism evidence="6 7">
    <name type="scientific">Pendulispora brunnea</name>
    <dbReference type="NCBI Taxonomy" id="2905690"/>
    <lineage>
        <taxon>Bacteria</taxon>
        <taxon>Pseudomonadati</taxon>
        <taxon>Myxococcota</taxon>
        <taxon>Myxococcia</taxon>
        <taxon>Myxococcales</taxon>
        <taxon>Sorangiineae</taxon>
        <taxon>Pendulisporaceae</taxon>
        <taxon>Pendulispora</taxon>
    </lineage>
</organism>
<comment type="similarity">
    <text evidence="1">Belongs to the LysR transcriptional regulatory family.</text>
</comment>
<dbReference type="InterPro" id="IPR050389">
    <property type="entry name" value="LysR-type_TF"/>
</dbReference>
<dbReference type="InterPro" id="IPR000847">
    <property type="entry name" value="LysR_HTH_N"/>
</dbReference>
<dbReference type="InterPro" id="IPR036388">
    <property type="entry name" value="WH-like_DNA-bd_sf"/>
</dbReference>
<gene>
    <name evidence="6" type="ORF">LZC95_28120</name>
</gene>
<dbReference type="PANTHER" id="PTHR30118">
    <property type="entry name" value="HTH-TYPE TRANSCRIPTIONAL REGULATOR LEUO-RELATED"/>
    <property type="match status" value="1"/>
</dbReference>
<dbReference type="Gene3D" id="3.40.190.10">
    <property type="entry name" value="Periplasmic binding protein-like II"/>
    <property type="match status" value="2"/>
</dbReference>
<evidence type="ECO:0000256" key="3">
    <source>
        <dbReference type="ARBA" id="ARBA00023125"/>
    </source>
</evidence>
<evidence type="ECO:0000256" key="4">
    <source>
        <dbReference type="ARBA" id="ARBA00023163"/>
    </source>
</evidence>
<dbReference type="PANTHER" id="PTHR30118:SF15">
    <property type="entry name" value="TRANSCRIPTIONAL REGULATORY PROTEIN"/>
    <property type="match status" value="1"/>
</dbReference>
<dbReference type="RefSeq" id="WP_394840929.1">
    <property type="nucleotide sequence ID" value="NZ_CP089982.1"/>
</dbReference>
<keyword evidence="2" id="KW-0805">Transcription regulation</keyword>